<keyword evidence="5 8" id="KW-0175">Coiled coil</keyword>
<feature type="coiled-coil region" evidence="8">
    <location>
        <begin position="1185"/>
        <end position="1258"/>
    </location>
</feature>
<feature type="compositionally biased region" description="Basic and acidic residues" evidence="9">
    <location>
        <begin position="510"/>
        <end position="562"/>
    </location>
</feature>
<feature type="compositionally biased region" description="Low complexity" evidence="9">
    <location>
        <begin position="313"/>
        <end position="324"/>
    </location>
</feature>
<reference evidence="13" key="1">
    <citation type="submission" date="2022-12" db="EMBL/GenBank/DDBJ databases">
        <title>Chromosome-level genome assembly of the bean flower thrips Megalurothrips usitatus.</title>
        <authorList>
            <person name="Ma L."/>
            <person name="Liu Q."/>
            <person name="Li H."/>
            <person name="Cai W."/>
        </authorList>
    </citation>
    <scope>NUCLEOTIDE SEQUENCE</scope>
    <source>
        <strain evidence="13">Cailab_2022a</strain>
    </source>
</reference>
<evidence type="ECO:0000256" key="11">
    <source>
        <dbReference type="SAM" id="SignalP"/>
    </source>
</evidence>
<feature type="compositionally biased region" description="Basic and acidic residues" evidence="9">
    <location>
        <begin position="570"/>
        <end position="676"/>
    </location>
</feature>
<dbReference type="SMART" id="SM00326">
    <property type="entry name" value="SH3"/>
    <property type="match status" value="1"/>
</dbReference>
<keyword evidence="6" id="KW-0325">Glycoprotein</keyword>
<dbReference type="GO" id="GO:0009306">
    <property type="term" value="P:protein secretion"/>
    <property type="evidence" value="ECO:0007669"/>
    <property type="project" value="TreeGrafter"/>
</dbReference>
<dbReference type="GO" id="GO:0070971">
    <property type="term" value="C:endoplasmic reticulum exit site"/>
    <property type="evidence" value="ECO:0007669"/>
    <property type="project" value="TreeGrafter"/>
</dbReference>
<feature type="region of interest" description="Disordered" evidence="9">
    <location>
        <begin position="949"/>
        <end position="972"/>
    </location>
</feature>
<dbReference type="SUPFAM" id="SSF50044">
    <property type="entry name" value="SH3-domain"/>
    <property type="match status" value="1"/>
</dbReference>
<dbReference type="PROSITE" id="PS50002">
    <property type="entry name" value="SH3"/>
    <property type="match status" value="1"/>
</dbReference>
<feature type="transmembrane region" description="Helical" evidence="10">
    <location>
        <begin position="812"/>
        <end position="833"/>
    </location>
</feature>
<feature type="region of interest" description="Disordered" evidence="9">
    <location>
        <begin position="1294"/>
        <end position="1410"/>
    </location>
</feature>
<dbReference type="GO" id="GO:0006888">
    <property type="term" value="P:endoplasmic reticulum to Golgi vesicle-mediated transport"/>
    <property type="evidence" value="ECO:0007669"/>
    <property type="project" value="TreeGrafter"/>
</dbReference>
<feature type="region of interest" description="Disordered" evidence="9">
    <location>
        <begin position="179"/>
        <end position="786"/>
    </location>
</feature>
<dbReference type="Proteomes" id="UP001075354">
    <property type="component" value="Chromosome 16"/>
</dbReference>
<feature type="compositionally biased region" description="Low complexity" evidence="9">
    <location>
        <begin position="292"/>
        <end position="305"/>
    </location>
</feature>
<dbReference type="InterPro" id="IPR036028">
    <property type="entry name" value="SH3-like_dom_sf"/>
</dbReference>
<feature type="compositionally biased region" description="Low complexity" evidence="9">
    <location>
        <begin position="709"/>
        <end position="720"/>
    </location>
</feature>
<evidence type="ECO:0000256" key="6">
    <source>
        <dbReference type="ARBA" id="ARBA00023180"/>
    </source>
</evidence>
<evidence type="ECO:0000256" key="2">
    <source>
        <dbReference type="ARBA" id="ARBA00022443"/>
    </source>
</evidence>
<dbReference type="InterPro" id="IPR051500">
    <property type="entry name" value="cTAGE_MIA/OTOR"/>
</dbReference>
<gene>
    <name evidence="13" type="ORF">ONE63_004641</name>
</gene>
<evidence type="ECO:0000256" key="10">
    <source>
        <dbReference type="SAM" id="Phobius"/>
    </source>
</evidence>
<keyword evidence="2 7" id="KW-0728">SH3 domain</keyword>
<evidence type="ECO:0000259" key="12">
    <source>
        <dbReference type="PROSITE" id="PS50002"/>
    </source>
</evidence>
<feature type="signal peptide" evidence="11">
    <location>
        <begin position="1"/>
        <end position="24"/>
    </location>
</feature>
<evidence type="ECO:0000313" key="14">
    <source>
        <dbReference type="Proteomes" id="UP001075354"/>
    </source>
</evidence>
<keyword evidence="10" id="KW-0812">Transmembrane</keyword>
<organism evidence="13 14">
    <name type="scientific">Megalurothrips usitatus</name>
    <name type="common">bean blossom thrips</name>
    <dbReference type="NCBI Taxonomy" id="439358"/>
    <lineage>
        <taxon>Eukaryota</taxon>
        <taxon>Metazoa</taxon>
        <taxon>Ecdysozoa</taxon>
        <taxon>Arthropoda</taxon>
        <taxon>Hexapoda</taxon>
        <taxon>Insecta</taxon>
        <taxon>Pterygota</taxon>
        <taxon>Neoptera</taxon>
        <taxon>Paraneoptera</taxon>
        <taxon>Thysanoptera</taxon>
        <taxon>Terebrantia</taxon>
        <taxon>Thripoidea</taxon>
        <taxon>Thripidae</taxon>
        <taxon>Megalurothrips</taxon>
    </lineage>
</organism>
<keyword evidence="4" id="KW-0256">Endoplasmic reticulum</keyword>
<feature type="chain" id="PRO_5043764984" description="SH3 domain-containing protein" evidence="11">
    <location>
        <begin position="25"/>
        <end position="1410"/>
    </location>
</feature>
<keyword evidence="10" id="KW-1133">Transmembrane helix</keyword>
<dbReference type="GO" id="GO:0035459">
    <property type="term" value="P:vesicle cargo loading"/>
    <property type="evidence" value="ECO:0007669"/>
    <property type="project" value="TreeGrafter"/>
</dbReference>
<dbReference type="PANTHER" id="PTHR23158">
    <property type="entry name" value="MELANOMA INHIBITORY ACTIVITY-RELATED"/>
    <property type="match status" value="1"/>
</dbReference>
<comment type="subcellular location">
    <subcellularLocation>
        <location evidence="1">Endoplasmic reticulum membrane</location>
        <topology evidence="1">Single-pass membrane protein</topology>
    </subcellularLocation>
</comment>
<comment type="caution">
    <text evidence="13">The sequence shown here is derived from an EMBL/GenBank/DDBJ whole genome shotgun (WGS) entry which is preliminary data.</text>
</comment>
<evidence type="ECO:0000256" key="3">
    <source>
        <dbReference type="ARBA" id="ARBA00022729"/>
    </source>
</evidence>
<protein>
    <recommendedName>
        <fullName evidence="12">SH3 domain-containing protein</fullName>
    </recommendedName>
</protein>
<evidence type="ECO:0000256" key="1">
    <source>
        <dbReference type="ARBA" id="ARBA00004389"/>
    </source>
</evidence>
<dbReference type="InterPro" id="IPR001452">
    <property type="entry name" value="SH3_domain"/>
</dbReference>
<accession>A0AAV7X5S0</accession>
<feature type="compositionally biased region" description="Acidic residues" evidence="9">
    <location>
        <begin position="346"/>
        <end position="379"/>
    </location>
</feature>
<feature type="coiled-coil region" evidence="8">
    <location>
        <begin position="1076"/>
        <end position="1159"/>
    </location>
</feature>
<evidence type="ECO:0000313" key="13">
    <source>
        <dbReference type="EMBL" id="KAJ1519344.1"/>
    </source>
</evidence>
<feature type="compositionally biased region" description="Polar residues" evidence="9">
    <location>
        <begin position="957"/>
        <end position="972"/>
    </location>
</feature>
<feature type="compositionally biased region" description="Polar residues" evidence="9">
    <location>
        <begin position="328"/>
        <end position="345"/>
    </location>
</feature>
<dbReference type="EMBL" id="JAPTSV010000016">
    <property type="protein sequence ID" value="KAJ1519344.1"/>
    <property type="molecule type" value="Genomic_DNA"/>
</dbReference>
<keyword evidence="14" id="KW-1185">Reference proteome</keyword>
<evidence type="ECO:0000256" key="8">
    <source>
        <dbReference type="SAM" id="Coils"/>
    </source>
</evidence>
<feature type="domain" description="SH3" evidence="12">
    <location>
        <begin position="39"/>
        <end position="97"/>
    </location>
</feature>
<evidence type="ECO:0000256" key="5">
    <source>
        <dbReference type="ARBA" id="ARBA00023054"/>
    </source>
</evidence>
<keyword evidence="10" id="KW-0472">Membrane</keyword>
<feature type="compositionally biased region" description="Low complexity" evidence="9">
    <location>
        <begin position="227"/>
        <end position="246"/>
    </location>
</feature>
<feature type="compositionally biased region" description="Low complexity" evidence="9">
    <location>
        <begin position="677"/>
        <end position="686"/>
    </location>
</feature>
<dbReference type="GO" id="GO:0005789">
    <property type="term" value="C:endoplasmic reticulum membrane"/>
    <property type="evidence" value="ECO:0007669"/>
    <property type="project" value="UniProtKB-SubCell"/>
</dbReference>
<dbReference type="Gene3D" id="2.30.30.40">
    <property type="entry name" value="SH3 Domains"/>
    <property type="match status" value="1"/>
</dbReference>
<feature type="compositionally biased region" description="Low complexity" evidence="9">
    <location>
        <begin position="208"/>
        <end position="218"/>
    </location>
</feature>
<feature type="compositionally biased region" description="Pro residues" evidence="9">
    <location>
        <begin position="1294"/>
        <end position="1347"/>
    </location>
</feature>
<proteinExistence type="predicted"/>
<dbReference type="PANTHER" id="PTHR23158:SF33">
    <property type="entry name" value="TRANSPORT AND GOLGI ORGANIZATION PROTEIN 1"/>
    <property type="match status" value="1"/>
</dbReference>
<name>A0AAV7X5S0_9NEOP</name>
<keyword evidence="3 11" id="KW-0732">Signal</keyword>
<feature type="compositionally biased region" description="Basic and acidic residues" evidence="9">
    <location>
        <begin position="760"/>
        <end position="770"/>
    </location>
</feature>
<feature type="compositionally biased region" description="Basic and acidic residues" evidence="9">
    <location>
        <begin position="1393"/>
        <end position="1410"/>
    </location>
</feature>
<evidence type="ECO:0000256" key="4">
    <source>
        <dbReference type="ARBA" id="ARBA00022824"/>
    </source>
</evidence>
<feature type="compositionally biased region" description="Polar residues" evidence="9">
    <location>
        <begin position="274"/>
        <end position="291"/>
    </location>
</feature>
<evidence type="ECO:0000256" key="7">
    <source>
        <dbReference type="PROSITE-ProRule" id="PRU00192"/>
    </source>
</evidence>
<evidence type="ECO:0000256" key="9">
    <source>
        <dbReference type="SAM" id="MobiDB-lite"/>
    </source>
</evidence>
<sequence length="1410" mass="155269">MKKFTAIWLIFLPVLCFLPAGTVGSTRGERRCANAECSEPISQAKTLLRYVAPKDGHISFPKGAVVEIYSKQNNGWGVKFGDKIGLAPPTFLKETKMFVASKNLVTVLNDAAPQPIKVETTRDELLDPVLGKTEEMPAGSSFSFPSMAAAENVDGQGPLVTPSSPQYEVVDGTTLWHDPQPAEQVQQPPPPAQLDEKKAEVPAPPAAAPDTSEAAPTALPADSSQAVSSETGTSTETSDTESVVSEAPVDPAPFENFVTAPPFDNSADVPVQIPETSTEASVDFSQEVTTDTPVAATPEALPETTTETDPETTTEQPVEVTEAPDIQPTESGQWSNLFSIFNSGDGTEEASQENESEEEEEEGEEGDEGEEDDGDEGSADEGSTPSSKPSEGVVAQSEGAAAPPEDMASDVVVENILQPEKTSNATEDLASSFPPTQNDQPAENVRIPRQTDPGEEVTSGEQAMSSEAVGASGEQASGEQLQPAIPPSVLEQPVPIDESVPNVQQASVEPKLEEIENQDADGKQKEDEDKSHVEELKQKQEEEEELKSKQEEEDLKNCKQEEDQAEQQQEELKRQEEEAQRVQEELKKQQELKAQEEEKLRQEEENRIALEAEQERQRQNLEFQRRQEEERMRQTNEAIERDRQLALEREREEAERAKQEALERERQALLEKEKEAAITTEGTEQVVTEEAEGNTKPDQDIQTNEELESSSGGMFSWVSSLFGGSESTESVNPEPEVKVDDAQTPYAAQPDFPPQSPAPEHLHQHQHEHPPVWSSAEQTMCSASGPGCGMGDNTQMGDSSFLGIQTPSLDVILLRLVATAVALFLGALSFYFLRKKQVDASLVAHINELEKELLVASKEAVILREEVSTVDSAVNSEELNAIQEELETARIVRADLEEQVATLERELEEATETGIELNRLLSETLEASKGKAHAGLAASVERLQQQLDSQRDKVDSLTRSLKSTSAENDTLKSALSESREKVSALEAELAAAAEIANNIRREKEEANVAAAQELQHVQSRLEEALSSKVLEESRLGSELSALKLKHETLRSMVSMKDAEIKALQDTLKGLQSGSTNAEELLDVSKVKAELEHAKEERNSYQVKCQEEEKARKNLEDEFNRTGETITKLKEKADIAEKNREEAETRLAVLSNYFKEKEEQLQKELGLKEAIVAQHQGDESTVVKHLQLLQEEVSSYRAQNESLKKEILDQERDFKGQIATLEKKAHDNWMTARQAERRLEDARQESAQLRNRLTLIEKSNADPSTRLDANGDGGVASPVLMMPLPGLLGDSTPPPMPPFMFSPPPYPPPPFMPPPLAPHPSLGRPPPLGRMSSPPPPLGQFSPPPPPYDRMDRSSRSPSPPPHRYHHRSPPPPQWDLHGPPSGFRPVPKPSPKKPSDHQSRDHKGERERWH</sequence>